<proteinExistence type="inferred from homology"/>
<dbReference type="PANTHER" id="PTHR11545">
    <property type="entry name" value="RIBOSOMAL PROTEIN L13"/>
    <property type="match status" value="1"/>
</dbReference>
<comment type="function">
    <text evidence="5 7">This protein is one of the early assembly proteins of the 50S ribosomal subunit, although it is not seen to bind rRNA by itself. It is important during the early stages of 50S assembly.</text>
</comment>
<dbReference type="GO" id="GO:0022625">
    <property type="term" value="C:cytosolic large ribosomal subunit"/>
    <property type="evidence" value="ECO:0007669"/>
    <property type="project" value="TreeGrafter"/>
</dbReference>
<protein>
    <recommendedName>
        <fullName evidence="4 5">Large ribosomal subunit protein uL13</fullName>
    </recommendedName>
</protein>
<dbReference type="eggNOG" id="COG0102">
    <property type="taxonomic scope" value="Bacteria"/>
</dbReference>
<dbReference type="GO" id="GO:0003735">
    <property type="term" value="F:structural constituent of ribosome"/>
    <property type="evidence" value="ECO:0007669"/>
    <property type="project" value="InterPro"/>
</dbReference>
<dbReference type="InterPro" id="IPR005822">
    <property type="entry name" value="Ribosomal_uL13"/>
</dbReference>
<dbReference type="Proteomes" id="UP000028875">
    <property type="component" value="Unassembled WGS sequence"/>
</dbReference>
<evidence type="ECO:0000256" key="3">
    <source>
        <dbReference type="ARBA" id="ARBA00023274"/>
    </source>
</evidence>
<dbReference type="HAMAP" id="MF_01366">
    <property type="entry name" value="Ribosomal_uL13"/>
    <property type="match status" value="1"/>
</dbReference>
<evidence type="ECO:0000256" key="7">
    <source>
        <dbReference type="RuleBase" id="RU003878"/>
    </source>
</evidence>
<evidence type="ECO:0000256" key="4">
    <source>
        <dbReference type="ARBA" id="ARBA00035201"/>
    </source>
</evidence>
<dbReference type="SUPFAM" id="SSF52161">
    <property type="entry name" value="Ribosomal protein L13"/>
    <property type="match status" value="1"/>
</dbReference>
<dbReference type="PIRSF" id="PIRSF002181">
    <property type="entry name" value="Ribosomal_L13"/>
    <property type="match status" value="1"/>
</dbReference>
<organism evidence="8 9">
    <name type="scientific">Virgibacillus massiliensis</name>
    <dbReference type="NCBI Taxonomy" id="1462526"/>
    <lineage>
        <taxon>Bacteria</taxon>
        <taxon>Bacillati</taxon>
        <taxon>Bacillota</taxon>
        <taxon>Bacilli</taxon>
        <taxon>Bacillales</taxon>
        <taxon>Bacillaceae</taxon>
        <taxon>Virgibacillus</taxon>
    </lineage>
</organism>
<dbReference type="Pfam" id="PF00572">
    <property type="entry name" value="Ribosomal_L13"/>
    <property type="match status" value="1"/>
</dbReference>
<dbReference type="STRING" id="1462526.BN990_03758"/>
<comment type="similarity">
    <text evidence="1 5 6">Belongs to the universal ribosomal protein uL13 family.</text>
</comment>
<dbReference type="GO" id="GO:0003729">
    <property type="term" value="F:mRNA binding"/>
    <property type="evidence" value="ECO:0007669"/>
    <property type="project" value="TreeGrafter"/>
</dbReference>
<comment type="caution">
    <text evidence="8">The sequence shown here is derived from an EMBL/GenBank/DDBJ whole genome shotgun (WGS) entry which is preliminary data.</text>
</comment>
<reference evidence="9" key="2">
    <citation type="submission" date="2014-05" db="EMBL/GenBank/DDBJ databases">
        <title>Draft genome sequence of Virgibacillus massiliensis Vm-5.</title>
        <authorList>
            <person name="Khelaifia S."/>
            <person name="Croce O."/>
            <person name="Lagier J.C."/>
            <person name="Raoult D."/>
        </authorList>
    </citation>
    <scope>NUCLEOTIDE SEQUENCE [LARGE SCALE GENOMIC DNA]</scope>
    <source>
        <strain evidence="9">Vm-5</strain>
    </source>
</reference>
<evidence type="ECO:0000256" key="5">
    <source>
        <dbReference type="HAMAP-Rule" id="MF_01366"/>
    </source>
</evidence>
<dbReference type="CDD" id="cd00392">
    <property type="entry name" value="Ribosomal_L13"/>
    <property type="match status" value="1"/>
</dbReference>
<keyword evidence="3 5" id="KW-0687">Ribonucleoprotein</keyword>
<keyword evidence="2 5" id="KW-0689">Ribosomal protein</keyword>
<dbReference type="FunFam" id="3.90.1180.10:FF:000001">
    <property type="entry name" value="50S ribosomal protein L13"/>
    <property type="match status" value="1"/>
</dbReference>
<name>A0A024QFR4_9BACI</name>
<dbReference type="EMBL" id="CCDP010000002">
    <property type="protein sequence ID" value="CDQ41388.1"/>
    <property type="molecule type" value="Genomic_DNA"/>
</dbReference>
<dbReference type="Gene3D" id="3.90.1180.10">
    <property type="entry name" value="Ribosomal protein L13"/>
    <property type="match status" value="1"/>
</dbReference>
<dbReference type="AlphaFoldDB" id="A0A024QFR4"/>
<keyword evidence="9" id="KW-1185">Reference proteome</keyword>
<evidence type="ECO:0000313" key="8">
    <source>
        <dbReference type="EMBL" id="CDQ41388.1"/>
    </source>
</evidence>
<dbReference type="InterPro" id="IPR036899">
    <property type="entry name" value="Ribosomal_uL13_sf"/>
</dbReference>
<dbReference type="PROSITE" id="PS00783">
    <property type="entry name" value="RIBOSOMAL_L13"/>
    <property type="match status" value="1"/>
</dbReference>
<dbReference type="RefSeq" id="WP_038245924.1">
    <property type="nucleotide sequence ID" value="NZ_BNER01000012.1"/>
</dbReference>
<dbReference type="OrthoDB" id="9801330at2"/>
<gene>
    <name evidence="5 7 8" type="primary">rplM</name>
    <name evidence="8" type="ORF">BN990_03758</name>
</gene>
<reference evidence="8 9" key="1">
    <citation type="submission" date="2014-03" db="EMBL/GenBank/DDBJ databases">
        <authorList>
            <person name="Urmite Genomes U."/>
        </authorList>
    </citation>
    <scope>NUCLEOTIDE SEQUENCE [LARGE SCALE GENOMIC DNA]</scope>
    <source>
        <strain evidence="8 9">Vm-5</strain>
    </source>
</reference>
<evidence type="ECO:0000256" key="1">
    <source>
        <dbReference type="ARBA" id="ARBA00006227"/>
    </source>
</evidence>
<comment type="subunit">
    <text evidence="5">Part of the 50S ribosomal subunit.</text>
</comment>
<evidence type="ECO:0000256" key="2">
    <source>
        <dbReference type="ARBA" id="ARBA00022980"/>
    </source>
</evidence>
<evidence type="ECO:0000256" key="6">
    <source>
        <dbReference type="RuleBase" id="RU003877"/>
    </source>
</evidence>
<accession>A0A024QFR4</accession>
<dbReference type="InterPro" id="IPR005823">
    <property type="entry name" value="Ribosomal_uL13_bac-type"/>
</dbReference>
<sequence length="145" mass="16573">MRTTFMANENNIERKWLVVDAEGQRLGRLASEVAAILRGKHKPTYTPHADTGDHVIIINADKIELSGKKITDKKYYRHTSYAGGLKERTAYEMRTKYPEQMLELAVKGMLPNGPLGRKMAKKLHVFRGSEHNHQAQKPEVYELRG</sequence>
<dbReference type="GO" id="GO:0017148">
    <property type="term" value="P:negative regulation of translation"/>
    <property type="evidence" value="ECO:0007669"/>
    <property type="project" value="TreeGrafter"/>
</dbReference>
<dbReference type="InterPro" id="IPR023563">
    <property type="entry name" value="Ribosomal_uL13_CS"/>
</dbReference>
<dbReference type="PANTHER" id="PTHR11545:SF2">
    <property type="entry name" value="LARGE RIBOSOMAL SUBUNIT PROTEIN UL13M"/>
    <property type="match status" value="1"/>
</dbReference>
<evidence type="ECO:0000313" key="9">
    <source>
        <dbReference type="Proteomes" id="UP000028875"/>
    </source>
</evidence>
<dbReference type="NCBIfam" id="TIGR01066">
    <property type="entry name" value="rplM_bact"/>
    <property type="match status" value="1"/>
</dbReference>
<dbReference type="GO" id="GO:0006412">
    <property type="term" value="P:translation"/>
    <property type="evidence" value="ECO:0007669"/>
    <property type="project" value="UniProtKB-UniRule"/>
</dbReference>